<accession>A0A0C9YDJ9</accession>
<dbReference type="STRING" id="765257.A0A0C9YDJ9"/>
<evidence type="ECO:0000256" key="3">
    <source>
        <dbReference type="ARBA" id="ARBA00022989"/>
    </source>
</evidence>
<gene>
    <name evidence="7" type="ORF">PISMIDRAFT_25348</name>
</gene>
<keyword evidence="4 6" id="KW-0472">Membrane</keyword>
<dbReference type="InterPro" id="IPR051694">
    <property type="entry name" value="Immunoregulatory_rcpt-like"/>
</dbReference>
<dbReference type="PANTHER" id="PTHR15549:SF30">
    <property type="entry name" value="MID2 DOMAIN-CONTAINING PROTEIN"/>
    <property type="match status" value="1"/>
</dbReference>
<feature type="compositionally biased region" description="Low complexity" evidence="5">
    <location>
        <begin position="69"/>
        <end position="98"/>
    </location>
</feature>
<feature type="compositionally biased region" description="Basic and acidic residues" evidence="5">
    <location>
        <begin position="367"/>
        <end position="379"/>
    </location>
</feature>
<keyword evidence="2 6" id="KW-0812">Transmembrane</keyword>
<dbReference type="CDD" id="cd12087">
    <property type="entry name" value="TM_EGFR-like"/>
    <property type="match status" value="1"/>
</dbReference>
<evidence type="ECO:0000256" key="5">
    <source>
        <dbReference type="SAM" id="MobiDB-lite"/>
    </source>
</evidence>
<dbReference type="GO" id="GO:0071944">
    <property type="term" value="C:cell periphery"/>
    <property type="evidence" value="ECO:0007669"/>
    <property type="project" value="UniProtKB-ARBA"/>
</dbReference>
<evidence type="ECO:0000256" key="2">
    <source>
        <dbReference type="ARBA" id="ARBA00022692"/>
    </source>
</evidence>
<feature type="compositionally biased region" description="Low complexity" evidence="5">
    <location>
        <begin position="35"/>
        <end position="62"/>
    </location>
</feature>
<feature type="region of interest" description="Disordered" evidence="5">
    <location>
        <begin position="367"/>
        <end position="438"/>
    </location>
</feature>
<evidence type="ECO:0000313" key="7">
    <source>
        <dbReference type="EMBL" id="KIK14771.1"/>
    </source>
</evidence>
<dbReference type="OrthoDB" id="3263296at2759"/>
<protein>
    <submittedName>
        <fullName evidence="7">Uncharacterized protein</fullName>
    </submittedName>
</protein>
<keyword evidence="3 6" id="KW-1133">Transmembrane helix</keyword>
<dbReference type="AlphaFoldDB" id="A0A0C9YDJ9"/>
<feature type="region of interest" description="Disordered" evidence="5">
    <location>
        <begin position="1"/>
        <end position="98"/>
    </location>
</feature>
<evidence type="ECO:0000256" key="6">
    <source>
        <dbReference type="SAM" id="Phobius"/>
    </source>
</evidence>
<comment type="subcellular location">
    <subcellularLocation>
        <location evidence="1">Membrane</location>
        <topology evidence="1">Single-pass membrane protein</topology>
    </subcellularLocation>
</comment>
<keyword evidence="8" id="KW-1185">Reference proteome</keyword>
<feature type="transmembrane region" description="Helical" evidence="6">
    <location>
        <begin position="165"/>
        <end position="189"/>
    </location>
</feature>
<dbReference type="Proteomes" id="UP000054018">
    <property type="component" value="Unassembled WGS sequence"/>
</dbReference>
<reference evidence="8" key="2">
    <citation type="submission" date="2015-01" db="EMBL/GenBank/DDBJ databases">
        <title>Evolutionary Origins and Diversification of the Mycorrhizal Mutualists.</title>
        <authorList>
            <consortium name="DOE Joint Genome Institute"/>
            <consortium name="Mycorrhizal Genomics Consortium"/>
            <person name="Kohler A."/>
            <person name="Kuo A."/>
            <person name="Nagy L.G."/>
            <person name="Floudas D."/>
            <person name="Copeland A."/>
            <person name="Barry K.W."/>
            <person name="Cichocki N."/>
            <person name="Veneault-Fourrey C."/>
            <person name="LaButti K."/>
            <person name="Lindquist E.A."/>
            <person name="Lipzen A."/>
            <person name="Lundell T."/>
            <person name="Morin E."/>
            <person name="Murat C."/>
            <person name="Riley R."/>
            <person name="Ohm R."/>
            <person name="Sun H."/>
            <person name="Tunlid A."/>
            <person name="Henrissat B."/>
            <person name="Grigoriev I.V."/>
            <person name="Hibbett D.S."/>
            <person name="Martin F."/>
        </authorList>
    </citation>
    <scope>NUCLEOTIDE SEQUENCE [LARGE SCALE GENOMIC DNA]</scope>
    <source>
        <strain evidence="8">441</strain>
    </source>
</reference>
<proteinExistence type="predicted"/>
<dbReference type="PANTHER" id="PTHR15549">
    <property type="entry name" value="PAIRED IMMUNOGLOBULIN-LIKE TYPE 2 RECEPTOR"/>
    <property type="match status" value="1"/>
</dbReference>
<dbReference type="GO" id="GO:0016020">
    <property type="term" value="C:membrane"/>
    <property type="evidence" value="ECO:0007669"/>
    <property type="project" value="UniProtKB-SubCell"/>
</dbReference>
<evidence type="ECO:0000313" key="8">
    <source>
        <dbReference type="Proteomes" id="UP000054018"/>
    </source>
</evidence>
<name>A0A0C9YDJ9_9AGAM</name>
<evidence type="ECO:0000256" key="1">
    <source>
        <dbReference type="ARBA" id="ARBA00004167"/>
    </source>
</evidence>
<reference evidence="7 8" key="1">
    <citation type="submission" date="2014-04" db="EMBL/GenBank/DDBJ databases">
        <authorList>
            <consortium name="DOE Joint Genome Institute"/>
            <person name="Kuo A."/>
            <person name="Kohler A."/>
            <person name="Costa M.D."/>
            <person name="Nagy L.G."/>
            <person name="Floudas D."/>
            <person name="Copeland A."/>
            <person name="Barry K.W."/>
            <person name="Cichocki N."/>
            <person name="Veneault-Fourrey C."/>
            <person name="LaButti K."/>
            <person name="Lindquist E.A."/>
            <person name="Lipzen A."/>
            <person name="Lundell T."/>
            <person name="Morin E."/>
            <person name="Murat C."/>
            <person name="Sun H."/>
            <person name="Tunlid A."/>
            <person name="Henrissat B."/>
            <person name="Grigoriev I.V."/>
            <person name="Hibbett D.S."/>
            <person name="Martin F."/>
            <person name="Nordberg H.P."/>
            <person name="Cantor M.N."/>
            <person name="Hua S.X."/>
        </authorList>
    </citation>
    <scope>NUCLEOTIDE SEQUENCE [LARGE SCALE GENOMIC DNA]</scope>
    <source>
        <strain evidence="7 8">441</strain>
    </source>
</reference>
<dbReference type="HOGENOM" id="CLU_721915_0_0_1"/>
<organism evidence="7 8">
    <name type="scientific">Pisolithus microcarpus 441</name>
    <dbReference type="NCBI Taxonomy" id="765257"/>
    <lineage>
        <taxon>Eukaryota</taxon>
        <taxon>Fungi</taxon>
        <taxon>Dikarya</taxon>
        <taxon>Basidiomycota</taxon>
        <taxon>Agaricomycotina</taxon>
        <taxon>Agaricomycetes</taxon>
        <taxon>Agaricomycetidae</taxon>
        <taxon>Boletales</taxon>
        <taxon>Sclerodermatineae</taxon>
        <taxon>Pisolithaceae</taxon>
        <taxon>Pisolithus</taxon>
    </lineage>
</organism>
<evidence type="ECO:0000256" key="4">
    <source>
        <dbReference type="ARBA" id="ARBA00023136"/>
    </source>
</evidence>
<sequence length="454" mass="46278">MSAHFDAQRRSSNNNKVHRSLAARFSPTASFGPESSSAAPTDSHSTASASALAVTPTTTALVQDPGKNSPSTAQSSSTSAHGNTSTTSSTTTSASAVSSTTSSATTSALATSAAPAVVTVKSTGLVNSPSTTASLWASSIGSATTSTTTASATSTSTSSSGSVNVTAVVGGVAGTLAGLAVLGFLLMWLMRRRKEKYDDDDFNASIFRRQSAILVDDPPAADHNPRPPTMIERHVNSASPALAAQRNFSGPGPNFYGGYAQQSLGPGDVVQPAYGQPVMGYGESGQLARQPSSAAFLARQPSAAAGYGNSAQLARQPSNVIALNRQPSAAGYGAAPANNDYVDLDRSSVTPFQAAQYAAISRHLKDMDPHVPRTSDDLNRPPLPSPFDDQPRATAHSSALAAVPRAPSPVHLGSGADAAAHTPGGPRTTEVTTDANRPVSAYTVYEEGDAYGGI</sequence>
<dbReference type="EMBL" id="KN833923">
    <property type="protein sequence ID" value="KIK14771.1"/>
    <property type="molecule type" value="Genomic_DNA"/>
</dbReference>